<dbReference type="Gene3D" id="1.10.10.10">
    <property type="entry name" value="Winged helix-like DNA-binding domain superfamily/Winged helix DNA-binding domain"/>
    <property type="match status" value="1"/>
</dbReference>
<evidence type="ECO:0000313" key="11">
    <source>
        <dbReference type="EMBL" id="MBK9299009.1"/>
    </source>
</evidence>
<dbReference type="Gene3D" id="3.30.1360.40">
    <property type="match status" value="1"/>
</dbReference>
<evidence type="ECO:0000259" key="9">
    <source>
        <dbReference type="Pfam" id="PF01316"/>
    </source>
</evidence>
<reference evidence="11 12" key="1">
    <citation type="submission" date="2020-10" db="EMBL/GenBank/DDBJ databases">
        <title>Connecting structure to function with the recovery of over 1000 high-quality activated sludge metagenome-assembled genomes encoding full-length rRNA genes using long-read sequencing.</title>
        <authorList>
            <person name="Singleton C.M."/>
            <person name="Petriglieri F."/>
            <person name="Kristensen J.M."/>
            <person name="Kirkegaard R.H."/>
            <person name="Michaelsen T.Y."/>
            <person name="Andersen M.H."/>
            <person name="Karst S.M."/>
            <person name="Dueholm M.S."/>
            <person name="Nielsen P.H."/>
            <person name="Albertsen M."/>
        </authorList>
    </citation>
    <scope>NUCLEOTIDE SEQUENCE [LARGE SCALE GENOMIC DNA]</scope>
    <source>
        <strain evidence="11">Lyne_18-Q3-R50-59_MAXAC.006</strain>
    </source>
</reference>
<comment type="function">
    <text evidence="8">Regulates arginine biosynthesis genes.</text>
</comment>
<dbReference type="PANTHER" id="PTHR34471">
    <property type="entry name" value="ARGININE REPRESSOR"/>
    <property type="match status" value="1"/>
</dbReference>
<evidence type="ECO:0000313" key="12">
    <source>
        <dbReference type="Proteomes" id="UP000727993"/>
    </source>
</evidence>
<gene>
    <name evidence="8" type="primary">argR</name>
    <name evidence="11" type="ORF">IPN02_19720</name>
</gene>
<evidence type="ECO:0000256" key="6">
    <source>
        <dbReference type="ARBA" id="ARBA00023125"/>
    </source>
</evidence>
<dbReference type="InterPro" id="IPR036251">
    <property type="entry name" value="Arg_repress_C_sf"/>
</dbReference>
<dbReference type="EMBL" id="JADJZA010000011">
    <property type="protein sequence ID" value="MBK9299009.1"/>
    <property type="molecule type" value="Genomic_DNA"/>
</dbReference>
<comment type="caution">
    <text evidence="11">The sequence shown here is derived from an EMBL/GenBank/DDBJ whole genome shotgun (WGS) entry which is preliminary data.</text>
</comment>
<keyword evidence="8" id="KW-0055">Arginine biosynthesis</keyword>
<feature type="domain" description="Arginine repressor C-terminal" evidence="10">
    <location>
        <begin position="104"/>
        <end position="165"/>
    </location>
</feature>
<evidence type="ECO:0000256" key="3">
    <source>
        <dbReference type="ARBA" id="ARBA00022490"/>
    </source>
</evidence>
<evidence type="ECO:0000256" key="1">
    <source>
        <dbReference type="ARBA" id="ARBA00004496"/>
    </source>
</evidence>
<comment type="subcellular location">
    <subcellularLocation>
        <location evidence="1 8">Cytoplasm</location>
    </subcellularLocation>
</comment>
<evidence type="ECO:0000256" key="8">
    <source>
        <dbReference type="HAMAP-Rule" id="MF_00173"/>
    </source>
</evidence>
<dbReference type="GO" id="GO:0034618">
    <property type="term" value="F:arginine binding"/>
    <property type="evidence" value="ECO:0007669"/>
    <property type="project" value="InterPro"/>
</dbReference>
<keyword evidence="6 8" id="KW-0238">DNA-binding</keyword>
<dbReference type="InterPro" id="IPR001669">
    <property type="entry name" value="Arg_repress"/>
</dbReference>
<dbReference type="GO" id="GO:0005737">
    <property type="term" value="C:cytoplasm"/>
    <property type="evidence" value="ECO:0007669"/>
    <property type="project" value="UniProtKB-SubCell"/>
</dbReference>
<dbReference type="InterPro" id="IPR036388">
    <property type="entry name" value="WH-like_DNA-bd_sf"/>
</dbReference>
<keyword evidence="4 8" id="KW-0678">Repressor</keyword>
<name>A0A936TGM9_9ACTN</name>
<proteinExistence type="inferred from homology"/>
<keyword evidence="8" id="KW-0028">Amino-acid biosynthesis</keyword>
<dbReference type="AlphaFoldDB" id="A0A936TGM9"/>
<dbReference type="SUPFAM" id="SSF55252">
    <property type="entry name" value="C-terminal domain of arginine repressor"/>
    <property type="match status" value="1"/>
</dbReference>
<accession>A0A936TGM9</accession>
<dbReference type="InterPro" id="IPR036390">
    <property type="entry name" value="WH_DNA-bd_sf"/>
</dbReference>
<dbReference type="Proteomes" id="UP000727993">
    <property type="component" value="Unassembled WGS sequence"/>
</dbReference>
<feature type="domain" description="Arginine repressor DNA-binding" evidence="9">
    <location>
        <begin position="23"/>
        <end position="87"/>
    </location>
</feature>
<evidence type="ECO:0000259" key="10">
    <source>
        <dbReference type="Pfam" id="PF02863"/>
    </source>
</evidence>
<dbReference type="SUPFAM" id="SSF46785">
    <property type="entry name" value="Winged helix' DNA-binding domain"/>
    <property type="match status" value="1"/>
</dbReference>
<comment type="similarity">
    <text evidence="2 8">Belongs to the ArgR family.</text>
</comment>
<dbReference type="GO" id="GO:0051259">
    <property type="term" value="P:protein complex oligomerization"/>
    <property type="evidence" value="ECO:0007669"/>
    <property type="project" value="InterPro"/>
</dbReference>
<evidence type="ECO:0000256" key="5">
    <source>
        <dbReference type="ARBA" id="ARBA00023015"/>
    </source>
</evidence>
<dbReference type="PRINTS" id="PR01467">
    <property type="entry name" value="ARGREPRESSOR"/>
</dbReference>
<dbReference type="InterPro" id="IPR020899">
    <property type="entry name" value="Arg_repress_C"/>
</dbReference>
<keyword evidence="7 8" id="KW-0804">Transcription</keyword>
<dbReference type="GO" id="GO:0006526">
    <property type="term" value="P:L-arginine biosynthetic process"/>
    <property type="evidence" value="ECO:0007669"/>
    <property type="project" value="UniProtKB-KW"/>
</dbReference>
<keyword evidence="3 8" id="KW-0963">Cytoplasm</keyword>
<evidence type="ECO:0000256" key="2">
    <source>
        <dbReference type="ARBA" id="ARBA00008316"/>
    </source>
</evidence>
<organism evidence="11 12">
    <name type="scientific">Candidatus Neomicrothrix subdominans</name>
    <dbReference type="NCBI Taxonomy" id="2954438"/>
    <lineage>
        <taxon>Bacteria</taxon>
        <taxon>Bacillati</taxon>
        <taxon>Actinomycetota</taxon>
        <taxon>Acidimicrobiia</taxon>
        <taxon>Acidimicrobiales</taxon>
        <taxon>Microthrixaceae</taxon>
        <taxon>Candidatus Neomicrothrix</taxon>
    </lineage>
</organism>
<dbReference type="HAMAP" id="MF_00173">
    <property type="entry name" value="Arg_repressor"/>
    <property type="match status" value="1"/>
</dbReference>
<dbReference type="PANTHER" id="PTHR34471:SF1">
    <property type="entry name" value="ARGININE REPRESSOR"/>
    <property type="match status" value="1"/>
</dbReference>
<dbReference type="InterPro" id="IPR020900">
    <property type="entry name" value="Arg_repress_DNA-bd"/>
</dbReference>
<dbReference type="GO" id="GO:0003700">
    <property type="term" value="F:DNA-binding transcription factor activity"/>
    <property type="evidence" value="ECO:0007669"/>
    <property type="project" value="UniProtKB-UniRule"/>
</dbReference>
<keyword evidence="5 8" id="KW-0805">Transcription regulation</keyword>
<dbReference type="Pfam" id="PF01316">
    <property type="entry name" value="Arg_repressor"/>
    <property type="match status" value="1"/>
</dbReference>
<sequence>MLPGRAARLWKVGATVAEARPLSKHQRQHRIAALLGEVRVTSQGRLAELLAEEGIAVNPSTVSRDLEELGAVKVRIPGGESAYVIAELPRNQVAPADHLRRVLGEWVVAVANSGELVVLSTPPGCAHVVGSAVDRSGLDGILGTVAGDDTLLVIAAEDPGGSALAGSLAELAGLDVGWSRPGPAPGPVGFIAPTNER</sequence>
<protein>
    <recommendedName>
        <fullName evidence="8">Arginine repressor</fullName>
    </recommendedName>
</protein>
<evidence type="ECO:0000256" key="7">
    <source>
        <dbReference type="ARBA" id="ARBA00023163"/>
    </source>
</evidence>
<dbReference type="Pfam" id="PF02863">
    <property type="entry name" value="Arg_repressor_C"/>
    <property type="match status" value="1"/>
</dbReference>
<dbReference type="GO" id="GO:0003677">
    <property type="term" value="F:DNA binding"/>
    <property type="evidence" value="ECO:0007669"/>
    <property type="project" value="UniProtKB-KW"/>
</dbReference>
<dbReference type="GO" id="GO:1900079">
    <property type="term" value="P:regulation of arginine biosynthetic process"/>
    <property type="evidence" value="ECO:0007669"/>
    <property type="project" value="UniProtKB-UniRule"/>
</dbReference>
<evidence type="ECO:0000256" key="4">
    <source>
        <dbReference type="ARBA" id="ARBA00022491"/>
    </source>
</evidence>
<comment type="pathway">
    <text evidence="8">Amino-acid biosynthesis; L-arginine biosynthesis [regulation].</text>
</comment>